<dbReference type="AlphaFoldDB" id="A0A367Z2A5"/>
<evidence type="ECO:0000259" key="1">
    <source>
        <dbReference type="Pfam" id="PF09949"/>
    </source>
</evidence>
<dbReference type="EMBL" id="QOUI01000001">
    <property type="protein sequence ID" value="RCK71361.1"/>
    <property type="molecule type" value="Genomic_DNA"/>
</dbReference>
<dbReference type="GO" id="GO:0008195">
    <property type="term" value="F:phosphatidate phosphatase activity"/>
    <property type="evidence" value="ECO:0007669"/>
    <property type="project" value="InterPro"/>
</dbReference>
<evidence type="ECO:0000313" key="3">
    <source>
        <dbReference type="Proteomes" id="UP000252770"/>
    </source>
</evidence>
<dbReference type="PANTHER" id="PTHR28208:SF3">
    <property type="entry name" value="PHOSPHATIDATE PHOSPHATASE APP1"/>
    <property type="match status" value="1"/>
</dbReference>
<dbReference type="InterPro" id="IPR052935">
    <property type="entry name" value="Mg2+_PAP"/>
</dbReference>
<reference evidence="2 3" key="1">
    <citation type="submission" date="2018-07" db="EMBL/GenBank/DDBJ databases">
        <title>Desertimonas flava gen. nov. sp. nov.</title>
        <authorList>
            <person name="Liu S."/>
        </authorList>
    </citation>
    <scope>NUCLEOTIDE SEQUENCE [LARGE SCALE GENOMIC DNA]</scope>
    <source>
        <strain evidence="2 3">16Sb5-5</strain>
    </source>
</reference>
<dbReference type="PANTHER" id="PTHR28208">
    <property type="entry name" value="PHOSPHATIDATE PHOSPHATASE APP1"/>
    <property type="match status" value="1"/>
</dbReference>
<comment type="caution">
    <text evidence="2">The sequence shown here is derived from an EMBL/GenBank/DDBJ whole genome shotgun (WGS) entry which is preliminary data.</text>
</comment>
<evidence type="ECO:0000313" key="2">
    <source>
        <dbReference type="EMBL" id="RCK71361.1"/>
    </source>
</evidence>
<organism evidence="2 3">
    <name type="scientific">Desertihabitans brevis</name>
    <dbReference type="NCBI Taxonomy" id="2268447"/>
    <lineage>
        <taxon>Bacteria</taxon>
        <taxon>Bacillati</taxon>
        <taxon>Actinomycetota</taxon>
        <taxon>Actinomycetes</taxon>
        <taxon>Propionibacteriales</taxon>
        <taxon>Propionibacteriaceae</taxon>
        <taxon>Desertihabitans</taxon>
    </lineage>
</organism>
<gene>
    <name evidence="2" type="ORF">DT076_02760</name>
</gene>
<dbReference type="Pfam" id="PF09949">
    <property type="entry name" value="APP1_cat"/>
    <property type="match status" value="1"/>
</dbReference>
<keyword evidence="3" id="KW-1185">Reference proteome</keyword>
<dbReference type="InterPro" id="IPR019236">
    <property type="entry name" value="APP1_cat"/>
</dbReference>
<name>A0A367Z2A5_9ACTN</name>
<dbReference type="RefSeq" id="WP_114125062.1">
    <property type="nucleotide sequence ID" value="NZ_QOUI01000001.1"/>
</dbReference>
<dbReference type="Proteomes" id="UP000252770">
    <property type="component" value="Unassembled WGS sequence"/>
</dbReference>
<protein>
    <submittedName>
        <fullName evidence="2">DUF2183 domain-containing protein</fullName>
    </submittedName>
</protein>
<proteinExistence type="predicted"/>
<sequence>MSDRPFIAARVEDRLIAVLNGLLRGRGWSERVVGYTGYGNRRFVRVLARVVLTPDPDHVPLPVARTLDRRGWRNFLTAPALRAKVTVRTGDRFSTAHVSRNGYLDLRILEHGLEPGWRTVSVETEEAPPVEVPVRILEDDVDFGIVSDIDDTVISTSLPRPLLAFWNTFVLQESARQPVPGMSELYQKLLAERPGSPLVYVSTGAWNTAPTLARFLGHHEFPRGPLLLTDWGPTNTGWFRSGPEHKLNCLHALAHDFPEISWVLIGDDGQHDPSLYNEFATRFPDRVRAIGIRQLNAVEQVLAHGTPMTLLEEQLSSGPHGPAPEVRAPDGRGLWELLSRVLAREPSPTP</sequence>
<accession>A0A367Z2A5</accession>
<feature type="domain" description="Phosphatidate phosphatase APP1 catalytic" evidence="1">
    <location>
        <begin position="143"/>
        <end position="294"/>
    </location>
</feature>